<evidence type="ECO:0000256" key="6">
    <source>
        <dbReference type="PROSITE-ProRule" id="PRU00182"/>
    </source>
</evidence>
<dbReference type="STRING" id="52689.AKG39_19225"/>
<dbReference type="EC" id="5.4.99.-" evidence="7"/>
<feature type="active site" evidence="5">
    <location>
        <position position="139"/>
    </location>
</feature>
<dbReference type="EMBL" id="LGYO01000090">
    <property type="protein sequence ID" value="KNZ40145.1"/>
    <property type="molecule type" value="Genomic_DNA"/>
</dbReference>
<dbReference type="FunFam" id="3.30.2350.10:FF:000006">
    <property type="entry name" value="Pseudouridine synthase"/>
    <property type="match status" value="1"/>
</dbReference>
<dbReference type="SMART" id="SM00363">
    <property type="entry name" value="S4"/>
    <property type="match status" value="1"/>
</dbReference>
<dbReference type="PROSITE" id="PS01129">
    <property type="entry name" value="PSI_RLU"/>
    <property type="match status" value="1"/>
</dbReference>
<dbReference type="PATRIC" id="fig|52689.4.peg.4102"/>
<sequence length="305" mass="34441">MNEEQLEYVVPAETDQRLDGYCCTLPGDYSREYIKRLVKEGAVLVNGKQEKVSHHLKGGEIITLNIPEPIECRIEPENIPLVIVYEDEDVLIINKPQGMVVHPAPGNRSGTLVNALMHYTANLSTINGIMRPGIIHRIDKDTSGLLMVAKNDHAHQSLSMQLKEHTTLRQYYGLVKGVVKSNRGTINMPIGRHPRERIKMAVTPLHSKEAVTHFEVMERYAQYTFVCFRLETGRTHQIRVHMENIGHPIAGDPIYGKGDKNNPFKTQGQCLHAQTLGFVHPRTGENLLFEAPLPPAFQKILDHLK</sequence>
<keyword evidence="3 6" id="KW-0694">RNA-binding</keyword>
<dbReference type="CDD" id="cd02869">
    <property type="entry name" value="PseudoU_synth_RluA_like"/>
    <property type="match status" value="1"/>
</dbReference>
<evidence type="ECO:0000313" key="9">
    <source>
        <dbReference type="EMBL" id="KNZ40145.1"/>
    </source>
</evidence>
<protein>
    <recommendedName>
        <fullName evidence="7">Pseudouridine synthase</fullName>
        <ecNumber evidence="7">5.4.99.-</ecNumber>
    </recommendedName>
</protein>
<evidence type="ECO:0000256" key="7">
    <source>
        <dbReference type="RuleBase" id="RU362028"/>
    </source>
</evidence>
<dbReference type="PROSITE" id="PS50889">
    <property type="entry name" value="S4"/>
    <property type="match status" value="1"/>
</dbReference>
<evidence type="ECO:0000256" key="5">
    <source>
        <dbReference type="PIRSR" id="PIRSR606225-1"/>
    </source>
</evidence>
<dbReference type="Gene3D" id="3.30.2350.10">
    <property type="entry name" value="Pseudouridine synthase"/>
    <property type="match status" value="1"/>
</dbReference>
<keyword evidence="10" id="KW-1185">Reference proteome</keyword>
<dbReference type="GO" id="GO:0120159">
    <property type="term" value="F:rRNA pseudouridine synthase activity"/>
    <property type="evidence" value="ECO:0007669"/>
    <property type="project" value="UniProtKB-ARBA"/>
</dbReference>
<dbReference type="InterPro" id="IPR006145">
    <property type="entry name" value="PsdUridine_synth_RsuA/RluA"/>
</dbReference>
<dbReference type="SUPFAM" id="SSF55174">
    <property type="entry name" value="Alpha-L RNA-binding motif"/>
    <property type="match status" value="1"/>
</dbReference>
<name>A0A0L6TX45_9FIRM</name>
<comment type="function">
    <text evidence="7">Responsible for synthesis of pseudouridine from uracil.</text>
</comment>
<dbReference type="InterPro" id="IPR006224">
    <property type="entry name" value="PsdUridine_synth_RluA-like_CS"/>
</dbReference>
<dbReference type="Proteomes" id="UP000036873">
    <property type="component" value="Unassembled WGS sequence"/>
</dbReference>
<evidence type="ECO:0000313" key="10">
    <source>
        <dbReference type="Proteomes" id="UP000036873"/>
    </source>
</evidence>
<proteinExistence type="inferred from homology"/>
<dbReference type="AlphaFoldDB" id="A0A0L6TX45"/>
<dbReference type="InterPro" id="IPR036986">
    <property type="entry name" value="S4_RNA-bd_sf"/>
</dbReference>
<evidence type="ECO:0000256" key="1">
    <source>
        <dbReference type="ARBA" id="ARBA00000073"/>
    </source>
</evidence>
<feature type="domain" description="RNA-binding S4" evidence="8">
    <location>
        <begin position="16"/>
        <end position="80"/>
    </location>
</feature>
<evidence type="ECO:0000256" key="3">
    <source>
        <dbReference type="ARBA" id="ARBA00022884"/>
    </source>
</evidence>
<dbReference type="SUPFAM" id="SSF55120">
    <property type="entry name" value="Pseudouridine synthase"/>
    <property type="match status" value="1"/>
</dbReference>
<evidence type="ECO:0000256" key="2">
    <source>
        <dbReference type="ARBA" id="ARBA00010876"/>
    </source>
</evidence>
<keyword evidence="4 7" id="KW-0413">Isomerase</keyword>
<dbReference type="Gene3D" id="3.10.290.10">
    <property type="entry name" value="RNA-binding S4 domain"/>
    <property type="match status" value="1"/>
</dbReference>
<comment type="similarity">
    <text evidence="2 7">Belongs to the pseudouridine synthase RluA family.</text>
</comment>
<dbReference type="GO" id="GO:0003723">
    <property type="term" value="F:RNA binding"/>
    <property type="evidence" value="ECO:0007669"/>
    <property type="project" value="UniProtKB-KW"/>
</dbReference>
<dbReference type="InterPro" id="IPR020103">
    <property type="entry name" value="PsdUridine_synth_cat_dom_sf"/>
</dbReference>
<evidence type="ECO:0000256" key="4">
    <source>
        <dbReference type="ARBA" id="ARBA00023235"/>
    </source>
</evidence>
<comment type="catalytic activity">
    <reaction evidence="1 7">
        <text>a uridine in RNA = a pseudouridine in RNA</text>
        <dbReference type="Rhea" id="RHEA:48348"/>
        <dbReference type="Rhea" id="RHEA-COMP:12068"/>
        <dbReference type="Rhea" id="RHEA-COMP:12069"/>
        <dbReference type="ChEBI" id="CHEBI:65314"/>
        <dbReference type="ChEBI" id="CHEBI:65315"/>
    </reaction>
</comment>
<dbReference type="InterPro" id="IPR006225">
    <property type="entry name" value="PsdUridine_synth_RluC/D"/>
</dbReference>
<dbReference type="InterPro" id="IPR002942">
    <property type="entry name" value="S4_RNA-bd"/>
</dbReference>
<dbReference type="CDD" id="cd00165">
    <property type="entry name" value="S4"/>
    <property type="match status" value="1"/>
</dbReference>
<dbReference type="PANTHER" id="PTHR21600">
    <property type="entry name" value="MITOCHONDRIAL RNA PSEUDOURIDINE SYNTHASE"/>
    <property type="match status" value="1"/>
</dbReference>
<gene>
    <name evidence="9" type="ORF">AKG39_19225</name>
</gene>
<comment type="caution">
    <text evidence="9">The sequence shown here is derived from an EMBL/GenBank/DDBJ whole genome shotgun (WGS) entry which is preliminary data.</text>
</comment>
<evidence type="ECO:0000259" key="8">
    <source>
        <dbReference type="SMART" id="SM00363"/>
    </source>
</evidence>
<dbReference type="InterPro" id="IPR050188">
    <property type="entry name" value="RluA_PseudoU_synthase"/>
</dbReference>
<dbReference type="RefSeq" id="WP_050742019.1">
    <property type="nucleotide sequence ID" value="NZ_LGYO01000090.1"/>
</dbReference>
<organism evidence="9 10">
    <name type="scientific">Acetobacterium bakii</name>
    <dbReference type="NCBI Taxonomy" id="52689"/>
    <lineage>
        <taxon>Bacteria</taxon>
        <taxon>Bacillati</taxon>
        <taxon>Bacillota</taxon>
        <taxon>Clostridia</taxon>
        <taxon>Eubacteriales</taxon>
        <taxon>Eubacteriaceae</taxon>
        <taxon>Acetobacterium</taxon>
    </lineage>
</organism>
<dbReference type="Pfam" id="PF00849">
    <property type="entry name" value="PseudoU_synth_2"/>
    <property type="match status" value="1"/>
</dbReference>
<accession>A0A0L6TX45</accession>
<dbReference type="OrthoDB" id="9807829at2"/>
<dbReference type="PANTHER" id="PTHR21600:SF44">
    <property type="entry name" value="RIBOSOMAL LARGE SUBUNIT PSEUDOURIDINE SYNTHASE D"/>
    <property type="match status" value="1"/>
</dbReference>
<dbReference type="NCBIfam" id="TIGR00005">
    <property type="entry name" value="rluA_subfam"/>
    <property type="match status" value="1"/>
</dbReference>
<reference evidence="10" key="1">
    <citation type="submission" date="2015-07" db="EMBL/GenBank/DDBJ databases">
        <title>Draft genome sequence of Acetobacterium bakii DSM 8293, a potential psychrophilic chemical producer through syngas fermentation.</title>
        <authorList>
            <person name="Song Y."/>
            <person name="Hwang S."/>
            <person name="Cho B.-K."/>
        </authorList>
    </citation>
    <scope>NUCLEOTIDE SEQUENCE [LARGE SCALE GENOMIC DNA]</scope>
    <source>
        <strain evidence="10">DSM 8239</strain>
    </source>
</reference>
<dbReference type="Pfam" id="PF01479">
    <property type="entry name" value="S4"/>
    <property type="match status" value="1"/>
</dbReference>
<dbReference type="GO" id="GO:0000455">
    <property type="term" value="P:enzyme-directed rRNA pseudouridine synthesis"/>
    <property type="evidence" value="ECO:0007669"/>
    <property type="project" value="UniProtKB-ARBA"/>
</dbReference>